<evidence type="ECO:0000313" key="4">
    <source>
        <dbReference type="EMBL" id="WXA95750.1"/>
    </source>
</evidence>
<accession>A0ABZ2KF91</accession>
<organism evidence="4 5">
    <name type="scientific">Pendulispora brunnea</name>
    <dbReference type="NCBI Taxonomy" id="2905690"/>
    <lineage>
        <taxon>Bacteria</taxon>
        <taxon>Pseudomonadati</taxon>
        <taxon>Myxococcota</taxon>
        <taxon>Myxococcia</taxon>
        <taxon>Myxococcales</taxon>
        <taxon>Sorangiineae</taxon>
        <taxon>Pendulisporaceae</taxon>
        <taxon>Pendulispora</taxon>
    </lineage>
</organism>
<evidence type="ECO:0000256" key="1">
    <source>
        <dbReference type="ARBA" id="ARBA00022729"/>
    </source>
</evidence>
<dbReference type="PANTHER" id="PTHR44103">
    <property type="entry name" value="PROPROTEIN CONVERTASE P"/>
    <property type="match status" value="1"/>
</dbReference>
<dbReference type="EMBL" id="CP089982">
    <property type="protein sequence ID" value="WXA95750.1"/>
    <property type="molecule type" value="Genomic_DNA"/>
</dbReference>
<reference evidence="4 5" key="1">
    <citation type="submission" date="2021-12" db="EMBL/GenBank/DDBJ databases">
        <title>Discovery of the Pendulisporaceae a myxobacterial family with distinct sporulation behavior and unique specialized metabolism.</title>
        <authorList>
            <person name="Garcia R."/>
            <person name="Popoff A."/>
            <person name="Bader C.D."/>
            <person name="Loehr J."/>
            <person name="Walesch S."/>
            <person name="Walt C."/>
            <person name="Boldt J."/>
            <person name="Bunk B."/>
            <person name="Haeckl F.J.F.P.J."/>
            <person name="Gunesch A.P."/>
            <person name="Birkelbach J."/>
            <person name="Nuebel U."/>
            <person name="Pietschmann T."/>
            <person name="Bach T."/>
            <person name="Mueller R."/>
        </authorList>
    </citation>
    <scope>NUCLEOTIDE SEQUENCE [LARGE SCALE GENOMIC DNA]</scope>
    <source>
        <strain evidence="4 5">MSr12523</strain>
    </source>
</reference>
<feature type="chain" id="PRO_5047157147" evidence="2">
    <location>
        <begin position="21"/>
        <end position="443"/>
    </location>
</feature>
<feature type="signal peptide" evidence="2">
    <location>
        <begin position="1"/>
        <end position="20"/>
    </location>
</feature>
<dbReference type="PROSITE" id="PS51257">
    <property type="entry name" value="PROKAR_LIPOPROTEIN"/>
    <property type="match status" value="1"/>
</dbReference>
<feature type="domain" description="Phage tail lysozyme" evidence="3">
    <location>
        <begin position="43"/>
        <end position="174"/>
    </location>
</feature>
<dbReference type="Pfam" id="PF18013">
    <property type="entry name" value="Phage_lysozyme2"/>
    <property type="match status" value="1"/>
</dbReference>
<dbReference type="InterPro" id="IPR041219">
    <property type="entry name" value="Phage_lysozyme2"/>
</dbReference>
<name>A0ABZ2KF91_9BACT</name>
<protein>
    <submittedName>
        <fullName evidence="4">Phage tail tip lysozyme</fullName>
    </submittedName>
</protein>
<proteinExistence type="predicted"/>
<dbReference type="InterPro" id="IPR013517">
    <property type="entry name" value="FG-GAP"/>
</dbReference>
<evidence type="ECO:0000259" key="3">
    <source>
        <dbReference type="Pfam" id="PF18013"/>
    </source>
</evidence>
<keyword evidence="5" id="KW-1185">Reference proteome</keyword>
<gene>
    <name evidence="4" type="ORF">LZC95_02705</name>
</gene>
<keyword evidence="1 2" id="KW-0732">Signal</keyword>
<dbReference type="InterPro" id="IPR028994">
    <property type="entry name" value="Integrin_alpha_N"/>
</dbReference>
<dbReference type="Pfam" id="PF13517">
    <property type="entry name" value="FG-GAP_3"/>
    <property type="match status" value="2"/>
</dbReference>
<dbReference type="Proteomes" id="UP001379533">
    <property type="component" value="Chromosome"/>
</dbReference>
<dbReference type="Gene3D" id="1.10.530.10">
    <property type="match status" value="1"/>
</dbReference>
<dbReference type="RefSeq" id="WP_394846359.1">
    <property type="nucleotide sequence ID" value="NZ_CP089982.1"/>
</dbReference>
<evidence type="ECO:0000256" key="2">
    <source>
        <dbReference type="SAM" id="SignalP"/>
    </source>
</evidence>
<dbReference type="PANTHER" id="PTHR44103:SF1">
    <property type="entry name" value="PROPROTEIN CONVERTASE P"/>
    <property type="match status" value="1"/>
</dbReference>
<evidence type="ECO:0000313" key="5">
    <source>
        <dbReference type="Proteomes" id="UP001379533"/>
    </source>
</evidence>
<dbReference type="SUPFAM" id="SSF69318">
    <property type="entry name" value="Integrin alpha N-terminal domain"/>
    <property type="match status" value="1"/>
</dbReference>
<sequence length="443" mass="48479">MKRMARFLFAPLAAASFALIAGCAAESDDEVGETSQAVSPSPNDQAAFEFLVGRGLTDFQAAGVVGNLDAESGMNPRAVQSPGLGRGIAQWSAGGRWDQLVAYAHQRGRSEWDLGLQLEYLWHELETVPAWGLAKLRATGNVVDATIVFQDSFERCGTCHTENRIKYAKAALAAYGGPRVHRASSLSGEGRAEIIAVQQNGEVEAWYNYSGFAHMPWSSSTIVGRGFNDPARVRFADIDGDGKLEIIAIQENGAVQAWHNDRGFTEMPWGESIIIAEGFNDPARVRFADLDGDRRAEIIAIQTNGEIQAWHNGRGFVYMPWDADHIIGQGFNEPARVRLADLDGDGRAELMAIQTNGNIQAWHNGAGFAHMPWNADVVIGEGFNDPERVRLADLDADGRAELMIIRENGQVQAWHNGRGFVYMPWDADVIIAEGFDPARTLLQ</sequence>